<feature type="compositionally biased region" description="Low complexity" evidence="1">
    <location>
        <begin position="133"/>
        <end position="145"/>
    </location>
</feature>
<dbReference type="AlphaFoldDB" id="A0A9P6AW35"/>
<keyword evidence="2" id="KW-0472">Membrane</keyword>
<comment type="caution">
    <text evidence="3">The sequence shown here is derived from an EMBL/GenBank/DDBJ whole genome shotgun (WGS) entry which is preliminary data.</text>
</comment>
<feature type="transmembrane region" description="Helical" evidence="2">
    <location>
        <begin position="24"/>
        <end position="47"/>
    </location>
</feature>
<name>A0A9P6AW35_9AGAM</name>
<reference evidence="3" key="1">
    <citation type="journal article" date="2020" name="Nat. Commun.">
        <title>Large-scale genome sequencing of mycorrhizal fungi provides insights into the early evolution of symbiotic traits.</title>
        <authorList>
            <person name="Miyauchi S."/>
            <person name="Kiss E."/>
            <person name="Kuo A."/>
            <person name="Drula E."/>
            <person name="Kohler A."/>
            <person name="Sanchez-Garcia M."/>
            <person name="Morin E."/>
            <person name="Andreopoulos B."/>
            <person name="Barry K.W."/>
            <person name="Bonito G."/>
            <person name="Buee M."/>
            <person name="Carver A."/>
            <person name="Chen C."/>
            <person name="Cichocki N."/>
            <person name="Clum A."/>
            <person name="Culley D."/>
            <person name="Crous P.W."/>
            <person name="Fauchery L."/>
            <person name="Girlanda M."/>
            <person name="Hayes R.D."/>
            <person name="Keri Z."/>
            <person name="LaButti K."/>
            <person name="Lipzen A."/>
            <person name="Lombard V."/>
            <person name="Magnuson J."/>
            <person name="Maillard F."/>
            <person name="Murat C."/>
            <person name="Nolan M."/>
            <person name="Ohm R.A."/>
            <person name="Pangilinan J."/>
            <person name="Pereira M.F."/>
            <person name="Perotto S."/>
            <person name="Peter M."/>
            <person name="Pfister S."/>
            <person name="Riley R."/>
            <person name="Sitrit Y."/>
            <person name="Stielow J.B."/>
            <person name="Szollosi G."/>
            <person name="Zifcakova L."/>
            <person name="Stursova M."/>
            <person name="Spatafora J.W."/>
            <person name="Tedersoo L."/>
            <person name="Vaario L.M."/>
            <person name="Yamada A."/>
            <person name="Yan M."/>
            <person name="Wang P."/>
            <person name="Xu J."/>
            <person name="Bruns T."/>
            <person name="Baldrian P."/>
            <person name="Vilgalys R."/>
            <person name="Dunand C."/>
            <person name="Henrissat B."/>
            <person name="Grigoriev I.V."/>
            <person name="Hibbett D."/>
            <person name="Nagy L.G."/>
            <person name="Martin F.M."/>
        </authorList>
    </citation>
    <scope>NUCLEOTIDE SEQUENCE</scope>
    <source>
        <strain evidence="3">UP504</strain>
    </source>
</reference>
<organism evidence="3 4">
    <name type="scientific">Hydnum rufescens UP504</name>
    <dbReference type="NCBI Taxonomy" id="1448309"/>
    <lineage>
        <taxon>Eukaryota</taxon>
        <taxon>Fungi</taxon>
        <taxon>Dikarya</taxon>
        <taxon>Basidiomycota</taxon>
        <taxon>Agaricomycotina</taxon>
        <taxon>Agaricomycetes</taxon>
        <taxon>Cantharellales</taxon>
        <taxon>Hydnaceae</taxon>
        <taxon>Hydnum</taxon>
    </lineage>
</organism>
<gene>
    <name evidence="3" type="ORF">BS47DRAFT_1485825</name>
</gene>
<keyword evidence="4" id="KW-1185">Reference proteome</keyword>
<dbReference type="EMBL" id="MU128977">
    <property type="protein sequence ID" value="KAF9513094.1"/>
    <property type="molecule type" value="Genomic_DNA"/>
</dbReference>
<sequence>MACGEYGFDTPFSSSSAQVPSRSLLSLLTTAWPFLGLVSLSATIMLLKLASRLLRLYVALLLLPFSDWNPISVAQGARRLLVAELLEFFIWVVTYLRQLIALIAPHEVYDPHIVTTDLHAHDHDRTSHSLTIHSHGSHGSPDSSSKTSQASQLPWSNHQDVDEDIPLPLQSRAASRSRRPSDASRPASADNGQFSIDEDVATRHRQLEQALETARNSGEVMARTVLQITREREELLHQSALLRSPDARVAELEDRNFNPQLPHSPLLSQSELPAPQPYGGLQLRLLSKPRASFFSSRETTCARCSSIPPRVMLISPTLDTTVAAKHDIASGSLFPETNAIGVFMSPIEDGDHLYPDRSF</sequence>
<dbReference type="Proteomes" id="UP000886523">
    <property type="component" value="Unassembled WGS sequence"/>
</dbReference>
<feature type="region of interest" description="Disordered" evidence="1">
    <location>
        <begin position="124"/>
        <end position="199"/>
    </location>
</feature>
<evidence type="ECO:0000256" key="2">
    <source>
        <dbReference type="SAM" id="Phobius"/>
    </source>
</evidence>
<accession>A0A9P6AW35</accession>
<protein>
    <submittedName>
        <fullName evidence="3">Uncharacterized protein</fullName>
    </submittedName>
</protein>
<keyword evidence="2" id="KW-1133">Transmembrane helix</keyword>
<proteinExistence type="predicted"/>
<evidence type="ECO:0000313" key="3">
    <source>
        <dbReference type="EMBL" id="KAF9513094.1"/>
    </source>
</evidence>
<keyword evidence="2" id="KW-0812">Transmembrane</keyword>
<feature type="compositionally biased region" description="Polar residues" evidence="1">
    <location>
        <begin position="146"/>
        <end position="158"/>
    </location>
</feature>
<evidence type="ECO:0000313" key="4">
    <source>
        <dbReference type="Proteomes" id="UP000886523"/>
    </source>
</evidence>
<evidence type="ECO:0000256" key="1">
    <source>
        <dbReference type="SAM" id="MobiDB-lite"/>
    </source>
</evidence>